<dbReference type="GO" id="GO:0016887">
    <property type="term" value="F:ATP hydrolysis activity"/>
    <property type="evidence" value="ECO:0007669"/>
    <property type="project" value="InterPro"/>
</dbReference>
<feature type="transmembrane region" description="Helical" evidence="9">
    <location>
        <begin position="284"/>
        <end position="304"/>
    </location>
</feature>
<evidence type="ECO:0000313" key="12">
    <source>
        <dbReference type="EMBL" id="MRN57062.1"/>
    </source>
</evidence>
<dbReference type="InterPro" id="IPR017871">
    <property type="entry name" value="ABC_transporter-like_CS"/>
</dbReference>
<keyword evidence="4 9" id="KW-0812">Transmembrane</keyword>
<dbReference type="SMART" id="SM00382">
    <property type="entry name" value="AAA"/>
    <property type="match status" value="1"/>
</dbReference>
<name>A0A7X2HBH9_9BACL</name>
<dbReference type="Pfam" id="PF00005">
    <property type="entry name" value="ABC_tran"/>
    <property type="match status" value="1"/>
</dbReference>
<feature type="domain" description="ABC transporter" evidence="10">
    <location>
        <begin position="346"/>
        <end position="580"/>
    </location>
</feature>
<evidence type="ECO:0000259" key="10">
    <source>
        <dbReference type="PROSITE" id="PS50893"/>
    </source>
</evidence>
<keyword evidence="6 12" id="KW-0067">ATP-binding</keyword>
<dbReference type="Proteomes" id="UP000463051">
    <property type="component" value="Unassembled WGS sequence"/>
</dbReference>
<feature type="transmembrane region" description="Helical" evidence="9">
    <location>
        <begin position="27"/>
        <end position="51"/>
    </location>
</feature>
<dbReference type="InterPro" id="IPR039421">
    <property type="entry name" value="Type_1_exporter"/>
</dbReference>
<keyword evidence="2" id="KW-0813">Transport</keyword>
<dbReference type="Gene3D" id="3.40.50.300">
    <property type="entry name" value="P-loop containing nucleotide triphosphate hydrolases"/>
    <property type="match status" value="1"/>
</dbReference>
<keyword evidence="5" id="KW-0547">Nucleotide-binding</keyword>
<evidence type="ECO:0000313" key="13">
    <source>
        <dbReference type="Proteomes" id="UP000463051"/>
    </source>
</evidence>
<dbReference type="GO" id="GO:0005886">
    <property type="term" value="C:plasma membrane"/>
    <property type="evidence" value="ECO:0007669"/>
    <property type="project" value="UniProtKB-SubCell"/>
</dbReference>
<dbReference type="AlphaFoldDB" id="A0A7X2HBH9"/>
<dbReference type="PROSITE" id="PS50929">
    <property type="entry name" value="ABC_TM1F"/>
    <property type="match status" value="1"/>
</dbReference>
<dbReference type="GO" id="GO:0015421">
    <property type="term" value="F:ABC-type oligopeptide transporter activity"/>
    <property type="evidence" value="ECO:0007669"/>
    <property type="project" value="TreeGrafter"/>
</dbReference>
<evidence type="ECO:0000256" key="9">
    <source>
        <dbReference type="SAM" id="Phobius"/>
    </source>
</evidence>
<dbReference type="SUPFAM" id="SSF90123">
    <property type="entry name" value="ABC transporter transmembrane region"/>
    <property type="match status" value="1"/>
</dbReference>
<comment type="subcellular location">
    <subcellularLocation>
        <location evidence="1">Cell membrane</location>
        <topology evidence="1">Multi-pass membrane protein</topology>
    </subcellularLocation>
</comment>
<comment type="caution">
    <text evidence="12">The sequence shown here is derived from an EMBL/GenBank/DDBJ whole genome shotgun (WGS) entry which is preliminary data.</text>
</comment>
<dbReference type="InterPro" id="IPR003439">
    <property type="entry name" value="ABC_transporter-like_ATP-bd"/>
</dbReference>
<protein>
    <submittedName>
        <fullName evidence="12">ATP-binding cassette domain-containing protein</fullName>
    </submittedName>
</protein>
<dbReference type="InterPro" id="IPR027417">
    <property type="entry name" value="P-loop_NTPase"/>
</dbReference>
<evidence type="ECO:0000256" key="2">
    <source>
        <dbReference type="ARBA" id="ARBA00022448"/>
    </source>
</evidence>
<dbReference type="PANTHER" id="PTHR43394:SF1">
    <property type="entry name" value="ATP-BINDING CASSETTE SUB-FAMILY B MEMBER 10, MITOCHONDRIAL"/>
    <property type="match status" value="1"/>
</dbReference>
<dbReference type="InterPro" id="IPR011527">
    <property type="entry name" value="ABC1_TM_dom"/>
</dbReference>
<evidence type="ECO:0000256" key="3">
    <source>
        <dbReference type="ARBA" id="ARBA00022475"/>
    </source>
</evidence>
<dbReference type="PANTHER" id="PTHR43394">
    <property type="entry name" value="ATP-DEPENDENT PERMEASE MDL1, MITOCHONDRIAL"/>
    <property type="match status" value="1"/>
</dbReference>
<keyword evidence="7 9" id="KW-1133">Transmembrane helix</keyword>
<evidence type="ECO:0000256" key="7">
    <source>
        <dbReference type="ARBA" id="ARBA00022989"/>
    </source>
</evidence>
<dbReference type="GO" id="GO:0005524">
    <property type="term" value="F:ATP binding"/>
    <property type="evidence" value="ECO:0007669"/>
    <property type="project" value="UniProtKB-KW"/>
</dbReference>
<organism evidence="12 13">
    <name type="scientific">Paenibacillus monticola</name>
    <dbReference type="NCBI Taxonomy" id="2666075"/>
    <lineage>
        <taxon>Bacteria</taxon>
        <taxon>Bacillati</taxon>
        <taxon>Bacillota</taxon>
        <taxon>Bacilli</taxon>
        <taxon>Bacillales</taxon>
        <taxon>Paenibacillaceae</taxon>
        <taxon>Paenibacillus</taxon>
    </lineage>
</organism>
<accession>A0A7X2HBH9</accession>
<gene>
    <name evidence="12" type="ORF">GJB61_29425</name>
</gene>
<feature type="transmembrane region" description="Helical" evidence="9">
    <location>
        <begin position="71"/>
        <end position="96"/>
    </location>
</feature>
<evidence type="ECO:0000259" key="11">
    <source>
        <dbReference type="PROSITE" id="PS50929"/>
    </source>
</evidence>
<dbReference type="SUPFAM" id="SSF52540">
    <property type="entry name" value="P-loop containing nucleoside triphosphate hydrolases"/>
    <property type="match status" value="1"/>
</dbReference>
<feature type="transmembrane region" description="Helical" evidence="9">
    <location>
        <begin position="172"/>
        <end position="190"/>
    </location>
</feature>
<keyword evidence="3" id="KW-1003">Cell membrane</keyword>
<dbReference type="InterPro" id="IPR036640">
    <property type="entry name" value="ABC1_TM_sf"/>
</dbReference>
<keyword evidence="8 9" id="KW-0472">Membrane</keyword>
<dbReference type="PROSITE" id="PS50893">
    <property type="entry name" value="ABC_TRANSPORTER_2"/>
    <property type="match status" value="1"/>
</dbReference>
<reference evidence="12 13" key="1">
    <citation type="submission" date="2019-11" db="EMBL/GenBank/DDBJ databases">
        <title>Paenibacillus monticola sp. nov., a novel PGPR strain isolated from mountain sample in China.</title>
        <authorList>
            <person name="Zhao Q."/>
            <person name="Li H.-P."/>
            <person name="Zhang J.-L."/>
        </authorList>
    </citation>
    <scope>NUCLEOTIDE SEQUENCE [LARGE SCALE GENOMIC DNA]</scope>
    <source>
        <strain evidence="12 13">LC-T2</strain>
    </source>
</reference>
<proteinExistence type="predicted"/>
<feature type="transmembrane region" description="Helical" evidence="9">
    <location>
        <begin position="146"/>
        <end position="166"/>
    </location>
</feature>
<dbReference type="CDD" id="cd07346">
    <property type="entry name" value="ABC_6TM_exporters"/>
    <property type="match status" value="1"/>
</dbReference>
<sequence>MRRICNMFKKWNFPEFFRMMSLMQRQLWNYLITLCLIAGIYSAHMILLAFINERLLNGAISGDQELLTSAIVLTCVVLVLACITSPIAMYLFDLAVHRALTHLKLRLFKKIQDLPVSYLEKRHSGDLISAITNDVNSVEQAYRYHLYLLVEAIFYGTGSTIAMFVLDWRLSMLMVVLGMASAYFTTKYAGPLREIGDKVQTAMSDMTVHWVDMVGGFRLLKVFKISGFVLERFGQKNEAIVAHNIERIRLDSQLKGINYLLSIFSLIGVFVVGSFMVASGEIDFGTVMGIVTLQNGVAFLFLNFGNFFTNLQGSLAGSKRIYDILNAESEPDHYNTSGSSKGDEAISLRGLDFSYDGREKVLQGLSFDIRPGQVAALVGPSGSGKSTVIKLLLGFYEPTGGNLSINGRPLSAYTLEELRDQIAYVPQEAFLFEGTIEENIAHGRPDATHDDVVRAVKLANAHEFISDMSQGYATRVGERGIRLSGGQRQRIAIARAILRDAPILLLDEATSALDTASEQLVLEALQTLMKGRTTVAIAHRLKTIEHADVIFVLEKGKIVEKGTHHELLKQEGVYSRLHNIQFAESLT</sequence>
<dbReference type="FunFam" id="3.40.50.300:FF:000221">
    <property type="entry name" value="Multidrug ABC transporter ATP-binding protein"/>
    <property type="match status" value="1"/>
</dbReference>
<evidence type="ECO:0000256" key="8">
    <source>
        <dbReference type="ARBA" id="ARBA00023136"/>
    </source>
</evidence>
<evidence type="ECO:0000256" key="5">
    <source>
        <dbReference type="ARBA" id="ARBA00022741"/>
    </source>
</evidence>
<dbReference type="InterPro" id="IPR003593">
    <property type="entry name" value="AAA+_ATPase"/>
</dbReference>
<keyword evidence="13" id="KW-1185">Reference proteome</keyword>
<evidence type="ECO:0000256" key="6">
    <source>
        <dbReference type="ARBA" id="ARBA00022840"/>
    </source>
</evidence>
<evidence type="ECO:0000256" key="1">
    <source>
        <dbReference type="ARBA" id="ARBA00004651"/>
    </source>
</evidence>
<dbReference type="PROSITE" id="PS00211">
    <property type="entry name" value="ABC_TRANSPORTER_1"/>
    <property type="match status" value="1"/>
</dbReference>
<feature type="transmembrane region" description="Helical" evidence="9">
    <location>
        <begin position="257"/>
        <end position="278"/>
    </location>
</feature>
<feature type="domain" description="ABC transmembrane type-1" evidence="11">
    <location>
        <begin position="45"/>
        <end position="313"/>
    </location>
</feature>
<dbReference type="Gene3D" id="1.20.1560.10">
    <property type="entry name" value="ABC transporter type 1, transmembrane domain"/>
    <property type="match status" value="1"/>
</dbReference>
<evidence type="ECO:0000256" key="4">
    <source>
        <dbReference type="ARBA" id="ARBA00022692"/>
    </source>
</evidence>
<dbReference type="EMBL" id="WJXB01000019">
    <property type="protein sequence ID" value="MRN57062.1"/>
    <property type="molecule type" value="Genomic_DNA"/>
</dbReference>
<dbReference type="Pfam" id="PF00664">
    <property type="entry name" value="ABC_membrane"/>
    <property type="match status" value="1"/>
</dbReference>